<reference evidence="2 3" key="1">
    <citation type="submission" date="2016-02" db="EMBL/GenBank/DDBJ databases">
        <title>Genome analysis of coral dinoflagellate symbionts highlights evolutionary adaptations to a symbiotic lifestyle.</title>
        <authorList>
            <person name="Aranda M."/>
            <person name="Li Y."/>
            <person name="Liew Y.J."/>
            <person name="Baumgarten S."/>
            <person name="Simakov O."/>
            <person name="Wilson M."/>
            <person name="Piel J."/>
            <person name="Ashoor H."/>
            <person name="Bougouffa S."/>
            <person name="Bajic V.B."/>
            <person name="Ryu T."/>
            <person name="Ravasi T."/>
            <person name="Bayer T."/>
            <person name="Micklem G."/>
            <person name="Kim H."/>
            <person name="Bhak J."/>
            <person name="Lajeunesse T.C."/>
            <person name="Voolstra C.R."/>
        </authorList>
    </citation>
    <scope>NUCLEOTIDE SEQUENCE [LARGE SCALE GENOMIC DNA]</scope>
    <source>
        <strain evidence="2 3">CCMP2467</strain>
    </source>
</reference>
<proteinExistence type="predicted"/>
<feature type="compositionally biased region" description="Low complexity" evidence="1">
    <location>
        <begin position="201"/>
        <end position="213"/>
    </location>
</feature>
<feature type="region of interest" description="Disordered" evidence="1">
    <location>
        <begin position="292"/>
        <end position="322"/>
    </location>
</feature>
<feature type="compositionally biased region" description="Basic and acidic residues" evidence="1">
    <location>
        <begin position="350"/>
        <end position="359"/>
    </location>
</feature>
<evidence type="ECO:0000256" key="1">
    <source>
        <dbReference type="SAM" id="MobiDB-lite"/>
    </source>
</evidence>
<dbReference type="Proteomes" id="UP000186817">
    <property type="component" value="Unassembled WGS sequence"/>
</dbReference>
<feature type="region of interest" description="Disordered" evidence="1">
    <location>
        <begin position="334"/>
        <end position="442"/>
    </location>
</feature>
<sequence length="1369" mass="148795">MADSAAGPEVSEASLDPCVILQAWKSSPTVMNRLIQGCLVFLPPETKKIKREHLGENVDLLGPMINNLGHEIQVQAWMARRLITCFSQLAKRGSAAGDEAGDDDDDDDEIDEGEDEGEAGESEAGEDDEVMELEDGAPGREPLSPRSQAKQRKQHYLVKDRSYGYLCVLCGGNSQDIRELKARQCFALPDLQPLDARLETASKSSGRASKAGSLPRDAGPKGCLTPTEAESEVTPEQAMMLEELASLQKQQALLEELLQLQELKDYEKALQEEEEFFEQALRRSALEAEEQELTKRKRSVEAEKKAEVAPAKIPKKTPVNDELPAAIPAESTAAEAYEAGEAPHAIVESAKAESREAKEAPQAIVESAKAESREAKAPQAIVESAKAESREAKAPQAIVESAKAESREAEEAPAAILESAKAESREAEEAPTAILESAKAESREAEEAPVIRSVKPVGVVCYLVAMQCCRCATCCCNIVQALRPGHYPASSIGGPGLVDTLPQELCFDEPCMEARLVTEDGMGADLLGTCRRLQVPVEKDSKGKDEQASSVSLRIAPESDCDEDGEEEPLEDDVVLDVKDGKLEEAAKASEDPAKAVSPSKATVFYEHTLPPCPVEMDHKPTTPAEQREALGLKTGRGRGGRGGRGRGRGAPKPGRGRGRGRACKEEEEQEDEEQEDEQSEDEPSIGPNHETDDEDDGKCGKGPKVAAKAKGKCKAKAKPAPKTKAKAKAKAKAKSKPEEKEQKAGKRGRKAKEEEQEVPIPSATSNKRKRQDPAPAPKGSAKAKSKASAKNSADDAEAAKKAEKSRKSVAYHRAVKEARLSGKTEEEAKEVLCLRWMSNLAFDERYTFCEVFAWSVNLDNSDKEIFASLPTGDLWLDARVHETFLIPDSWAGVMESFKDDIVQKAPSHSFERQSSTFHLAGNQNVALASGTLQRQQTELSLGSYDSAIEDAQNPNPTMEEVLAAKALMPPPKTSPKRALVAAKTPSPKKVCLKKPEPEENQGATGVPSPSGSEPLQEGLSPGPSLSDRPAPPAQKAKRGKSPTYWRLRRYFEPKACGALKCSEQALSLYKTETGREQLRDMLKKHGSFGALEVHLTKTHKKKRKNEIHGEEEARLCLSDTFALLDEEGQEITISGLMEDDNSGFLLGNDMPSMDSSMEDIIAGKAGAASSSTDKPPELRDQVADSLKDMKGFFKLLTTKQADAVRTDFSHYVHMYPVQIAKGHQGCWVSEIRGTLEFREAKGLLATGTEPAKAGGPSDGSSDDDLADELFRGFEQGVTINGQQMNFHLLTTAVKGDWLKQFPGGLGKGHDCAVMLAWLEAYLQNLTVDAVAEIVVESGWKMLEGYDLLAKTAMERKWVLYKYRLGNLE</sequence>
<feature type="compositionally biased region" description="Basic and acidic residues" evidence="1">
    <location>
        <begin position="538"/>
        <end position="547"/>
    </location>
</feature>
<name>A0A1Q9EXX4_SYMMI</name>
<feature type="region of interest" description="Disordered" evidence="1">
    <location>
        <begin position="611"/>
        <end position="812"/>
    </location>
</feature>
<feature type="compositionally biased region" description="Acidic residues" evidence="1">
    <location>
        <begin position="666"/>
        <end position="684"/>
    </location>
</feature>
<evidence type="ECO:0000313" key="3">
    <source>
        <dbReference type="Proteomes" id="UP000186817"/>
    </source>
</evidence>
<feature type="compositionally biased region" description="Acidic residues" evidence="1">
    <location>
        <begin position="559"/>
        <end position="573"/>
    </location>
</feature>
<feature type="region of interest" description="Disordered" evidence="1">
    <location>
        <begin position="94"/>
        <end position="154"/>
    </location>
</feature>
<gene>
    <name evidence="2" type="ORF">AK812_SmicGene3852</name>
</gene>
<feature type="compositionally biased region" description="Acidic residues" evidence="1">
    <location>
        <begin position="99"/>
        <end position="135"/>
    </location>
</feature>
<feature type="region of interest" description="Disordered" evidence="1">
    <location>
        <begin position="200"/>
        <end position="229"/>
    </location>
</feature>
<feature type="compositionally biased region" description="Basic and acidic residues" evidence="1">
    <location>
        <begin position="798"/>
        <end position="807"/>
    </location>
</feature>
<comment type="caution">
    <text evidence="2">The sequence shown here is derived from an EMBL/GenBank/DDBJ whole genome shotgun (WGS) entry which is preliminary data.</text>
</comment>
<keyword evidence="3" id="KW-1185">Reference proteome</keyword>
<feature type="compositionally biased region" description="Polar residues" evidence="1">
    <location>
        <begin position="1002"/>
        <end position="1014"/>
    </location>
</feature>
<organism evidence="2 3">
    <name type="scientific">Symbiodinium microadriaticum</name>
    <name type="common">Dinoflagellate</name>
    <name type="synonym">Zooxanthella microadriatica</name>
    <dbReference type="NCBI Taxonomy" id="2951"/>
    <lineage>
        <taxon>Eukaryota</taxon>
        <taxon>Sar</taxon>
        <taxon>Alveolata</taxon>
        <taxon>Dinophyceae</taxon>
        <taxon>Suessiales</taxon>
        <taxon>Symbiodiniaceae</taxon>
        <taxon>Symbiodinium</taxon>
    </lineage>
</organism>
<dbReference type="EMBL" id="LSRX01000046">
    <property type="protein sequence ID" value="OLQ12235.1"/>
    <property type="molecule type" value="Genomic_DNA"/>
</dbReference>
<feature type="compositionally biased region" description="Basic and acidic residues" evidence="1">
    <location>
        <begin position="736"/>
        <end position="745"/>
    </location>
</feature>
<feature type="compositionally biased region" description="Basic residues" evidence="1">
    <location>
        <begin position="708"/>
        <end position="735"/>
    </location>
</feature>
<dbReference type="OrthoDB" id="445172at2759"/>
<feature type="compositionally biased region" description="Basic residues" evidence="1">
    <location>
        <begin position="636"/>
        <end position="662"/>
    </location>
</feature>
<feature type="region of interest" description="Disordered" evidence="1">
    <location>
        <begin position="538"/>
        <end position="573"/>
    </location>
</feature>
<evidence type="ECO:0000313" key="2">
    <source>
        <dbReference type="EMBL" id="OLQ12235.1"/>
    </source>
</evidence>
<protein>
    <submittedName>
        <fullName evidence="2">Uncharacterized protein</fullName>
    </submittedName>
</protein>
<feature type="compositionally biased region" description="Basic and acidic residues" evidence="1">
    <location>
        <begin position="616"/>
        <end position="631"/>
    </location>
</feature>
<accession>A0A1Q9EXX4</accession>
<feature type="region of interest" description="Disordered" evidence="1">
    <location>
        <begin position="969"/>
        <end position="1042"/>
    </location>
</feature>